<feature type="region of interest" description="Disordered" evidence="1">
    <location>
        <begin position="112"/>
        <end position="140"/>
    </location>
</feature>
<organism evidence="3 4">
    <name type="scientific">Nakamurella endophytica</name>
    <dbReference type="NCBI Taxonomy" id="1748367"/>
    <lineage>
        <taxon>Bacteria</taxon>
        <taxon>Bacillati</taxon>
        <taxon>Actinomycetota</taxon>
        <taxon>Actinomycetes</taxon>
        <taxon>Nakamurellales</taxon>
        <taxon>Nakamurellaceae</taxon>
        <taxon>Nakamurella</taxon>
    </lineage>
</organism>
<protein>
    <recommendedName>
        <fullName evidence="2">VOC domain-containing protein</fullName>
    </recommendedName>
</protein>
<keyword evidence="4" id="KW-1185">Reference proteome</keyword>
<evidence type="ECO:0000256" key="1">
    <source>
        <dbReference type="SAM" id="MobiDB-lite"/>
    </source>
</evidence>
<dbReference type="InterPro" id="IPR029068">
    <property type="entry name" value="Glyas_Bleomycin-R_OHBP_Dase"/>
</dbReference>
<reference evidence="3" key="2">
    <citation type="submission" date="2020-09" db="EMBL/GenBank/DDBJ databases">
        <authorList>
            <person name="Sun Q."/>
            <person name="Zhou Y."/>
        </authorList>
    </citation>
    <scope>NUCLEOTIDE SEQUENCE</scope>
    <source>
        <strain evidence="3">CGMCC 4.7308</strain>
    </source>
</reference>
<evidence type="ECO:0000313" key="3">
    <source>
        <dbReference type="EMBL" id="GGL92489.1"/>
    </source>
</evidence>
<reference evidence="3" key="1">
    <citation type="journal article" date="2014" name="Int. J. Syst. Evol. Microbiol.">
        <title>Complete genome sequence of Corynebacterium casei LMG S-19264T (=DSM 44701T), isolated from a smear-ripened cheese.</title>
        <authorList>
            <consortium name="US DOE Joint Genome Institute (JGI-PGF)"/>
            <person name="Walter F."/>
            <person name="Albersmeier A."/>
            <person name="Kalinowski J."/>
            <person name="Ruckert C."/>
        </authorList>
    </citation>
    <scope>NUCLEOTIDE SEQUENCE</scope>
    <source>
        <strain evidence="3">CGMCC 4.7308</strain>
    </source>
</reference>
<dbReference type="InterPro" id="IPR037523">
    <property type="entry name" value="VOC_core"/>
</dbReference>
<dbReference type="Gene3D" id="3.10.180.10">
    <property type="entry name" value="2,3-Dihydroxybiphenyl 1,2-Dioxygenase, domain 1"/>
    <property type="match status" value="1"/>
</dbReference>
<dbReference type="PROSITE" id="PS51819">
    <property type="entry name" value="VOC"/>
    <property type="match status" value="1"/>
</dbReference>
<gene>
    <name evidence="3" type="ORF">GCM10011594_10300</name>
</gene>
<dbReference type="Proteomes" id="UP000655208">
    <property type="component" value="Unassembled WGS sequence"/>
</dbReference>
<evidence type="ECO:0000313" key="4">
    <source>
        <dbReference type="Proteomes" id="UP000655208"/>
    </source>
</evidence>
<dbReference type="SUPFAM" id="SSF54593">
    <property type="entry name" value="Glyoxalase/Bleomycin resistance protein/Dihydroxybiphenyl dioxygenase"/>
    <property type="match status" value="1"/>
</dbReference>
<dbReference type="AlphaFoldDB" id="A0A917WDC2"/>
<sequence>MLRRVDASATVAGVDLFAGLPVADRSRAVRWYERFLGAPPAFFPNDTEAVFQVVEHGYLYVEVRPERAGQGFVTVFVDDLRTWLRDVAARGLAPVHEERYDGVRKVLFRDPDGNEVGVGGLDQDGPDGTVRTGGAHRTQP</sequence>
<dbReference type="CDD" id="cd06587">
    <property type="entry name" value="VOC"/>
    <property type="match status" value="1"/>
</dbReference>
<accession>A0A917WDC2</accession>
<comment type="caution">
    <text evidence="3">The sequence shown here is derived from an EMBL/GenBank/DDBJ whole genome shotgun (WGS) entry which is preliminary data.</text>
</comment>
<dbReference type="InterPro" id="IPR004360">
    <property type="entry name" value="Glyas_Fos-R_dOase_dom"/>
</dbReference>
<evidence type="ECO:0000259" key="2">
    <source>
        <dbReference type="PROSITE" id="PS51819"/>
    </source>
</evidence>
<dbReference type="Pfam" id="PF00903">
    <property type="entry name" value="Glyoxalase"/>
    <property type="match status" value="1"/>
</dbReference>
<proteinExistence type="predicted"/>
<dbReference type="EMBL" id="BMNA01000002">
    <property type="protein sequence ID" value="GGL92489.1"/>
    <property type="molecule type" value="Genomic_DNA"/>
</dbReference>
<name>A0A917WDC2_9ACTN</name>
<feature type="domain" description="VOC" evidence="2">
    <location>
        <begin position="13"/>
        <end position="121"/>
    </location>
</feature>